<dbReference type="InterPro" id="IPR036390">
    <property type="entry name" value="WH_DNA-bd_sf"/>
</dbReference>
<name>A0A917D2L1_9NOCA</name>
<reference evidence="2" key="1">
    <citation type="journal article" date="2014" name="Int. J. Syst. Evol. Microbiol.">
        <title>Complete genome sequence of Corynebacterium casei LMG S-19264T (=DSM 44701T), isolated from a smear-ripened cheese.</title>
        <authorList>
            <consortium name="US DOE Joint Genome Institute (JGI-PGF)"/>
            <person name="Walter F."/>
            <person name="Albersmeier A."/>
            <person name="Kalinowski J."/>
            <person name="Ruckert C."/>
        </authorList>
    </citation>
    <scope>NUCLEOTIDE SEQUENCE</scope>
    <source>
        <strain evidence="2">CCM 7905</strain>
    </source>
</reference>
<dbReference type="SMART" id="SM00347">
    <property type="entry name" value="HTH_MARR"/>
    <property type="match status" value="1"/>
</dbReference>
<proteinExistence type="predicted"/>
<accession>A0A917D2L1</accession>
<reference evidence="2" key="2">
    <citation type="submission" date="2020-09" db="EMBL/GenBank/DDBJ databases">
        <authorList>
            <person name="Sun Q."/>
            <person name="Sedlacek I."/>
        </authorList>
    </citation>
    <scope>NUCLEOTIDE SEQUENCE</scope>
    <source>
        <strain evidence="2">CCM 7905</strain>
    </source>
</reference>
<feature type="domain" description="HTH marR-type" evidence="1">
    <location>
        <begin position="22"/>
        <end position="153"/>
    </location>
</feature>
<dbReference type="PROSITE" id="PS50995">
    <property type="entry name" value="HTH_MARR_2"/>
    <property type="match status" value="1"/>
</dbReference>
<dbReference type="PANTHER" id="PTHR33164:SF43">
    <property type="entry name" value="HTH-TYPE TRANSCRIPTIONAL REPRESSOR YETL"/>
    <property type="match status" value="1"/>
</dbReference>
<dbReference type="InterPro" id="IPR000835">
    <property type="entry name" value="HTH_MarR-typ"/>
</dbReference>
<evidence type="ECO:0000259" key="1">
    <source>
        <dbReference type="PROSITE" id="PS50995"/>
    </source>
</evidence>
<protein>
    <submittedName>
        <fullName evidence="2">MarR family transcriptional regulator</fullName>
    </submittedName>
</protein>
<dbReference type="Pfam" id="PF12802">
    <property type="entry name" value="MarR_2"/>
    <property type="match status" value="1"/>
</dbReference>
<dbReference type="GO" id="GO:0003700">
    <property type="term" value="F:DNA-binding transcription factor activity"/>
    <property type="evidence" value="ECO:0007669"/>
    <property type="project" value="InterPro"/>
</dbReference>
<dbReference type="GO" id="GO:0006950">
    <property type="term" value="P:response to stress"/>
    <property type="evidence" value="ECO:0007669"/>
    <property type="project" value="TreeGrafter"/>
</dbReference>
<dbReference type="InterPro" id="IPR039422">
    <property type="entry name" value="MarR/SlyA-like"/>
</dbReference>
<keyword evidence="3" id="KW-1185">Reference proteome</keyword>
<dbReference type="EMBL" id="BMCU01000002">
    <property type="protein sequence ID" value="GGG09991.1"/>
    <property type="molecule type" value="Genomic_DNA"/>
</dbReference>
<evidence type="ECO:0000313" key="2">
    <source>
        <dbReference type="EMBL" id="GGG09991.1"/>
    </source>
</evidence>
<dbReference type="PANTHER" id="PTHR33164">
    <property type="entry name" value="TRANSCRIPTIONAL REGULATOR, MARR FAMILY"/>
    <property type="match status" value="1"/>
</dbReference>
<sequence length="167" mass="18177">MLNGFSRHSEVAVTSEVDGFDEWPTGRLLSTAARLVEQSWSELLESHGVTHAGLIALHTIRNAALSQRNMARASRVTDQTMSRTVEKLARSGMVERKSDPSDDRRVLVSITKSGRAMLSTVIASEREDSALHSVSDPDALRDQLLQLVRDLSGPRTPATESDGAGPE</sequence>
<evidence type="ECO:0000313" key="3">
    <source>
        <dbReference type="Proteomes" id="UP000654257"/>
    </source>
</evidence>
<organism evidence="2 3">
    <name type="scientific">Rhodococcoides trifolii</name>
    <dbReference type="NCBI Taxonomy" id="908250"/>
    <lineage>
        <taxon>Bacteria</taxon>
        <taxon>Bacillati</taxon>
        <taxon>Actinomycetota</taxon>
        <taxon>Actinomycetes</taxon>
        <taxon>Mycobacteriales</taxon>
        <taxon>Nocardiaceae</taxon>
        <taxon>Rhodococcoides</taxon>
    </lineage>
</organism>
<dbReference type="SUPFAM" id="SSF46785">
    <property type="entry name" value="Winged helix' DNA-binding domain"/>
    <property type="match status" value="1"/>
</dbReference>
<comment type="caution">
    <text evidence="2">The sequence shown here is derived from an EMBL/GenBank/DDBJ whole genome shotgun (WGS) entry which is preliminary data.</text>
</comment>
<dbReference type="PRINTS" id="PR00598">
    <property type="entry name" value="HTHMARR"/>
</dbReference>
<dbReference type="Proteomes" id="UP000654257">
    <property type="component" value="Unassembled WGS sequence"/>
</dbReference>
<dbReference type="AlphaFoldDB" id="A0A917D2L1"/>
<dbReference type="Gene3D" id="1.10.10.10">
    <property type="entry name" value="Winged helix-like DNA-binding domain superfamily/Winged helix DNA-binding domain"/>
    <property type="match status" value="1"/>
</dbReference>
<dbReference type="InterPro" id="IPR036388">
    <property type="entry name" value="WH-like_DNA-bd_sf"/>
</dbReference>
<gene>
    <name evidence="2" type="ORF">GCM10007304_25120</name>
</gene>